<name>A0ABQ7JVH5_9FUNG</name>
<dbReference type="SUPFAM" id="SSF88713">
    <property type="entry name" value="Glycoside hydrolase/deacetylase"/>
    <property type="match status" value="1"/>
</dbReference>
<dbReference type="Gene3D" id="3.20.20.370">
    <property type="entry name" value="Glycoside hydrolase/deacetylase"/>
    <property type="match status" value="1"/>
</dbReference>
<sequence>MYLKLSVIAALATFATAAPSTTTTAAGAPAAPSSSPSVPASLIPLPAFSGTLVGVYPPQDKTAPTDTPLVKQWLQELNLTAIPTWPVVPFTAAGDPQNPTAIPAASCDWTETNCINKDLTTCPLGVWGLTYDDGPTEFSGKLYDFLDTTDQKATLFYIGSNVIQNPALARRACGAGHHIAVHTWSHNPSTSLTNEQFVAEVKYTEMAIKELCGFTPTYFRPPYGDIDDRIRSLLWAMGYTSTGHMTLEHELYQNTVDAAIANLPKVQATWKTMPVSACMNDAHPYKEKNITLATMDGAKTGVTNNSTTSSTAAASASSTASAGSSTASGSVSHSTTGSGAVVNVAVSSVAVLAVAAVTLGQMMLL</sequence>
<evidence type="ECO:0000313" key="6">
    <source>
        <dbReference type="Proteomes" id="UP001194696"/>
    </source>
</evidence>
<keyword evidence="6" id="KW-1185">Reference proteome</keyword>
<dbReference type="Proteomes" id="UP001194696">
    <property type="component" value="Unassembled WGS sequence"/>
</dbReference>
<dbReference type="PANTHER" id="PTHR10587">
    <property type="entry name" value="GLYCOSYL TRANSFERASE-RELATED"/>
    <property type="match status" value="1"/>
</dbReference>
<dbReference type="PROSITE" id="PS51677">
    <property type="entry name" value="NODB"/>
    <property type="match status" value="1"/>
</dbReference>
<comment type="caution">
    <text evidence="5">The sequence shown here is derived from an EMBL/GenBank/DDBJ whole genome shotgun (WGS) entry which is preliminary data.</text>
</comment>
<evidence type="ECO:0000256" key="2">
    <source>
        <dbReference type="ARBA" id="ARBA00022801"/>
    </source>
</evidence>
<keyword evidence="3" id="KW-0732">Signal</keyword>
<proteinExistence type="predicted"/>
<dbReference type="EMBL" id="JAAAIM010000636">
    <property type="protein sequence ID" value="KAG0285744.1"/>
    <property type="molecule type" value="Genomic_DNA"/>
</dbReference>
<gene>
    <name evidence="5" type="primary">CDA2_16</name>
    <name evidence="5" type="ORF">BGZ96_010041</name>
</gene>
<accession>A0ABQ7JVH5</accession>
<dbReference type="PANTHER" id="PTHR10587:SF133">
    <property type="entry name" value="CHITIN DEACETYLASE 1-RELATED"/>
    <property type="match status" value="1"/>
</dbReference>
<feature type="chain" id="PRO_5045828259" evidence="3">
    <location>
        <begin position="18"/>
        <end position="365"/>
    </location>
</feature>
<evidence type="ECO:0000256" key="1">
    <source>
        <dbReference type="ARBA" id="ARBA00022723"/>
    </source>
</evidence>
<evidence type="ECO:0000256" key="3">
    <source>
        <dbReference type="SAM" id="SignalP"/>
    </source>
</evidence>
<keyword evidence="1" id="KW-0479">Metal-binding</keyword>
<dbReference type="InterPro" id="IPR050248">
    <property type="entry name" value="Polysacc_deacetylase_ArnD"/>
</dbReference>
<evidence type="ECO:0000313" key="5">
    <source>
        <dbReference type="EMBL" id="KAG0285744.1"/>
    </source>
</evidence>
<dbReference type="Pfam" id="PF01522">
    <property type="entry name" value="Polysacc_deac_1"/>
    <property type="match status" value="1"/>
</dbReference>
<keyword evidence="2" id="KW-0378">Hydrolase</keyword>
<feature type="signal peptide" evidence="3">
    <location>
        <begin position="1"/>
        <end position="17"/>
    </location>
</feature>
<reference evidence="5 6" key="1">
    <citation type="journal article" date="2020" name="Fungal Divers.">
        <title>Resolving the Mortierellaceae phylogeny through synthesis of multi-gene phylogenetics and phylogenomics.</title>
        <authorList>
            <person name="Vandepol N."/>
            <person name="Liber J."/>
            <person name="Desiro A."/>
            <person name="Na H."/>
            <person name="Kennedy M."/>
            <person name="Barry K."/>
            <person name="Grigoriev I.V."/>
            <person name="Miller A.N."/>
            <person name="O'Donnell K."/>
            <person name="Stajich J.E."/>
            <person name="Bonito G."/>
        </authorList>
    </citation>
    <scope>NUCLEOTIDE SEQUENCE [LARGE SCALE GENOMIC DNA]</scope>
    <source>
        <strain evidence="5 6">AD045</strain>
    </source>
</reference>
<organism evidence="5 6">
    <name type="scientific">Linnemannia gamsii</name>
    <dbReference type="NCBI Taxonomy" id="64522"/>
    <lineage>
        <taxon>Eukaryota</taxon>
        <taxon>Fungi</taxon>
        <taxon>Fungi incertae sedis</taxon>
        <taxon>Mucoromycota</taxon>
        <taxon>Mortierellomycotina</taxon>
        <taxon>Mortierellomycetes</taxon>
        <taxon>Mortierellales</taxon>
        <taxon>Mortierellaceae</taxon>
        <taxon>Linnemannia</taxon>
    </lineage>
</organism>
<evidence type="ECO:0000259" key="4">
    <source>
        <dbReference type="PROSITE" id="PS51677"/>
    </source>
</evidence>
<feature type="domain" description="NodB homology" evidence="4">
    <location>
        <begin position="125"/>
        <end position="365"/>
    </location>
</feature>
<dbReference type="InterPro" id="IPR002509">
    <property type="entry name" value="NODB_dom"/>
</dbReference>
<dbReference type="InterPro" id="IPR011330">
    <property type="entry name" value="Glyco_hydro/deAcase_b/a-brl"/>
</dbReference>
<protein>
    <submittedName>
        <fullName evidence="5">Chitin deacetylase</fullName>
    </submittedName>
</protein>